<dbReference type="InterPro" id="IPR053209">
    <property type="entry name" value="Gramillin-biosynth_MTr"/>
</dbReference>
<organism evidence="3 4">
    <name type="scientific">Botryobasidium botryosum (strain FD-172 SS1)</name>
    <dbReference type="NCBI Taxonomy" id="930990"/>
    <lineage>
        <taxon>Eukaryota</taxon>
        <taxon>Fungi</taxon>
        <taxon>Dikarya</taxon>
        <taxon>Basidiomycota</taxon>
        <taxon>Agaricomycotina</taxon>
        <taxon>Agaricomycetes</taxon>
        <taxon>Cantharellales</taxon>
        <taxon>Botryobasidiaceae</taxon>
        <taxon>Botryobasidium</taxon>
    </lineage>
</organism>
<dbReference type="PROSITE" id="PS50280">
    <property type="entry name" value="SET"/>
    <property type="match status" value="1"/>
</dbReference>
<dbReference type="SUPFAM" id="SSF48452">
    <property type="entry name" value="TPR-like"/>
    <property type="match status" value="1"/>
</dbReference>
<dbReference type="SMART" id="SM00317">
    <property type="entry name" value="SET"/>
    <property type="match status" value="1"/>
</dbReference>
<dbReference type="HOGENOM" id="CLU_009043_0_0_1"/>
<feature type="domain" description="SET" evidence="2">
    <location>
        <begin position="399"/>
        <end position="607"/>
    </location>
</feature>
<dbReference type="CDD" id="cd20071">
    <property type="entry name" value="SET_SMYD"/>
    <property type="match status" value="1"/>
</dbReference>
<dbReference type="InterPro" id="IPR011990">
    <property type="entry name" value="TPR-like_helical_dom_sf"/>
</dbReference>
<name>A0A067MU42_BOTB1</name>
<accession>A0A067MU42</accession>
<evidence type="ECO:0000313" key="3">
    <source>
        <dbReference type="EMBL" id="KDQ15101.1"/>
    </source>
</evidence>
<dbReference type="PANTHER" id="PTHR47643">
    <property type="entry name" value="TPR DOMAIN PROTEIN (AFU_ORTHOLOGUE AFUA_5G12710)"/>
    <property type="match status" value="1"/>
</dbReference>
<sequence>MDNDTRQIMATALGLSEYDLEEMMAEFSQLSTNGGSSVGVSSNETQSSGGLGAEEQTDIDGNGRQNEGGRPGPASPPSTSSYRTSLLHSLAQSRAALQRGVQGAVGLAILDPFNTYAGYVPHYSSTPLSKLCRIQLSEMQTRKVHKGHYLLCRLAAPPTRLVATQACIEDPTGDVCSLSIYNYPGTRLAPANVLDTIFPMGAILAIREPYLGIGLYNSDPFIHVNSPSDIVFIKPSDSILDGICWKLPIHISTPVPQTMCGWKDVGDGHFRLAQYFAAVIAYSNGLDLDPNAYVLQLNRAVAYLRLEYFPAALSDAEAVLPVKQLSNEMRAKALFRAAQAEYGLGRYQAAAVRLEESHLLNSRAPEPIAWLTRCEERLQEVEGKYDWVRMFEDAMTPGRRLDVAEYVGPIRVQPMPTRGGGRGVVTTRAVKAGELLLVAKPFVACFPEELSGSGDTMPTHLGQNSCRADAVSQLFVKLAANQELAPVVLDLYAGPKYPAPPSEYPPPAPTGIKPRDPRVFEIDLDIQQIEHICADALFIPETLNILEPLGTTVSRDPMKSASALYSLPSLFNHSCLANGSWSNFKDIMVIRAEKDIYEGEEITIPYADGPTLLSKAAKFKKYAFSCDCALCEADRRDGVALCRRREELLSSIPIPLEPRRIALRRARAILSDMEATYSASRGPVRSALARAHNELAGVYALEAQTNPSFSISSITENMAAIEALGIIILDKSTSGPLDREEGAVADLPVATTLTSVVDYQSCMLFSLALVSVFNTLGDVARAKRWFKVGLWLDDVSIGGGRELFNIRYKKMLEFLDISDLSRSVAL</sequence>
<dbReference type="Pfam" id="PF00856">
    <property type="entry name" value="SET"/>
    <property type="match status" value="1"/>
</dbReference>
<dbReference type="InParanoid" id="A0A067MU42"/>
<evidence type="ECO:0000259" key="2">
    <source>
        <dbReference type="PROSITE" id="PS50280"/>
    </source>
</evidence>
<dbReference type="EMBL" id="KL198034">
    <property type="protein sequence ID" value="KDQ15101.1"/>
    <property type="molecule type" value="Genomic_DNA"/>
</dbReference>
<dbReference type="PANTHER" id="PTHR47643:SF2">
    <property type="entry name" value="TPR DOMAIN PROTEIN (AFU_ORTHOLOGUE AFUA_5G12710)"/>
    <property type="match status" value="1"/>
</dbReference>
<feature type="region of interest" description="Disordered" evidence="1">
    <location>
        <begin position="29"/>
        <end position="83"/>
    </location>
</feature>
<dbReference type="InterPro" id="IPR046341">
    <property type="entry name" value="SET_dom_sf"/>
</dbReference>
<dbReference type="Proteomes" id="UP000027195">
    <property type="component" value="Unassembled WGS sequence"/>
</dbReference>
<dbReference type="SUPFAM" id="SSF82199">
    <property type="entry name" value="SET domain"/>
    <property type="match status" value="1"/>
</dbReference>
<evidence type="ECO:0000313" key="4">
    <source>
        <dbReference type="Proteomes" id="UP000027195"/>
    </source>
</evidence>
<dbReference type="Gene3D" id="2.170.270.10">
    <property type="entry name" value="SET domain"/>
    <property type="match status" value="1"/>
</dbReference>
<dbReference type="OrthoDB" id="5945798at2759"/>
<dbReference type="AlphaFoldDB" id="A0A067MU42"/>
<protein>
    <recommendedName>
        <fullName evidence="2">SET domain-containing protein</fullName>
    </recommendedName>
</protein>
<keyword evidence="4" id="KW-1185">Reference proteome</keyword>
<reference evidence="4" key="1">
    <citation type="journal article" date="2014" name="Proc. Natl. Acad. Sci. U.S.A.">
        <title>Extensive sampling of basidiomycete genomes demonstrates inadequacy of the white-rot/brown-rot paradigm for wood decay fungi.</title>
        <authorList>
            <person name="Riley R."/>
            <person name="Salamov A.A."/>
            <person name="Brown D.W."/>
            <person name="Nagy L.G."/>
            <person name="Floudas D."/>
            <person name="Held B.W."/>
            <person name="Levasseur A."/>
            <person name="Lombard V."/>
            <person name="Morin E."/>
            <person name="Otillar R."/>
            <person name="Lindquist E.A."/>
            <person name="Sun H."/>
            <person name="LaButti K.M."/>
            <person name="Schmutz J."/>
            <person name="Jabbour D."/>
            <person name="Luo H."/>
            <person name="Baker S.E."/>
            <person name="Pisabarro A.G."/>
            <person name="Walton J.D."/>
            <person name="Blanchette R.A."/>
            <person name="Henrissat B."/>
            <person name="Martin F."/>
            <person name="Cullen D."/>
            <person name="Hibbett D.S."/>
            <person name="Grigoriev I.V."/>
        </authorList>
    </citation>
    <scope>NUCLEOTIDE SEQUENCE [LARGE SCALE GENOMIC DNA]</scope>
    <source>
        <strain evidence="4">FD-172 SS1</strain>
    </source>
</reference>
<dbReference type="InterPro" id="IPR001214">
    <property type="entry name" value="SET_dom"/>
</dbReference>
<dbReference type="STRING" id="930990.A0A067MU42"/>
<gene>
    <name evidence="3" type="ORF">BOTBODRAFT_174271</name>
</gene>
<evidence type="ECO:0000256" key="1">
    <source>
        <dbReference type="SAM" id="MobiDB-lite"/>
    </source>
</evidence>
<proteinExistence type="predicted"/>
<dbReference type="Gene3D" id="1.25.40.10">
    <property type="entry name" value="Tetratricopeptide repeat domain"/>
    <property type="match status" value="1"/>
</dbReference>